<organism evidence="1">
    <name type="scientific">uncultured Leptolyngbya sp</name>
    <dbReference type="NCBI Taxonomy" id="332963"/>
    <lineage>
        <taxon>Bacteria</taxon>
        <taxon>Bacillati</taxon>
        <taxon>Cyanobacteriota</taxon>
        <taxon>Cyanophyceae</taxon>
        <taxon>Leptolyngbyales</taxon>
        <taxon>Leptolyngbyaceae</taxon>
        <taxon>Leptolyngbya group</taxon>
        <taxon>Leptolyngbya</taxon>
        <taxon>environmental samples</taxon>
    </lineage>
</organism>
<evidence type="ECO:0000313" key="1">
    <source>
        <dbReference type="EMBL" id="CAA9315584.1"/>
    </source>
</evidence>
<dbReference type="EMBL" id="CADCTY010000409">
    <property type="protein sequence ID" value="CAA9315584.1"/>
    <property type="molecule type" value="Genomic_DNA"/>
</dbReference>
<sequence length="96" mass="10907">MPVFWHTAPQPSGACLAYHELLAYSLNSWLSGFVLATATPTVKLAFHPYVVVNSLMTCALRLTTRLSWWSCLRLPSLWLSQRHWLLRQSLPHQACG</sequence>
<accession>A0A6J4KV72</accession>
<dbReference type="AlphaFoldDB" id="A0A6J4KV72"/>
<protein>
    <submittedName>
        <fullName evidence="1">Uncharacterized protein</fullName>
    </submittedName>
</protein>
<proteinExistence type="predicted"/>
<reference evidence="1" key="1">
    <citation type="submission" date="2020-02" db="EMBL/GenBank/DDBJ databases">
        <authorList>
            <person name="Meier V. D."/>
        </authorList>
    </citation>
    <scope>NUCLEOTIDE SEQUENCE</scope>
    <source>
        <strain evidence="1">AVDCRST_MAG94</strain>
    </source>
</reference>
<name>A0A6J4KV72_9CYAN</name>
<gene>
    <name evidence="1" type="ORF">AVDCRST_MAG94-1195</name>
</gene>